<evidence type="ECO:0000256" key="4">
    <source>
        <dbReference type="ARBA" id="ARBA00023163"/>
    </source>
</evidence>
<protein>
    <submittedName>
        <fullName evidence="6">LysR family transcriptional regulator</fullName>
    </submittedName>
</protein>
<keyword evidence="2" id="KW-0805">Transcription regulation</keyword>
<dbReference type="SUPFAM" id="SSF53850">
    <property type="entry name" value="Periplasmic binding protein-like II"/>
    <property type="match status" value="1"/>
</dbReference>
<gene>
    <name evidence="6" type="ORF">AA0535_0605</name>
</gene>
<evidence type="ECO:0000313" key="6">
    <source>
        <dbReference type="EMBL" id="GBQ84834.1"/>
    </source>
</evidence>
<dbReference type="InterPro" id="IPR005119">
    <property type="entry name" value="LysR_subst-bd"/>
</dbReference>
<evidence type="ECO:0000259" key="5">
    <source>
        <dbReference type="PROSITE" id="PS50931"/>
    </source>
</evidence>
<dbReference type="PANTHER" id="PTHR30126:SF39">
    <property type="entry name" value="HTH-TYPE TRANSCRIPTIONAL REGULATOR CYSL"/>
    <property type="match status" value="1"/>
</dbReference>
<dbReference type="Pfam" id="PF00126">
    <property type="entry name" value="HTH_1"/>
    <property type="match status" value="1"/>
</dbReference>
<keyword evidence="7" id="KW-1185">Reference proteome</keyword>
<keyword evidence="4" id="KW-0804">Transcription</keyword>
<dbReference type="Gene3D" id="3.40.190.290">
    <property type="match status" value="1"/>
</dbReference>
<proteinExistence type="inferred from homology"/>
<accession>A0ABQ0PYN2</accession>
<dbReference type="Gene3D" id="1.10.10.10">
    <property type="entry name" value="Winged helix-like DNA-binding domain superfamily/Winged helix DNA-binding domain"/>
    <property type="match status" value="1"/>
</dbReference>
<evidence type="ECO:0000256" key="1">
    <source>
        <dbReference type="ARBA" id="ARBA00009437"/>
    </source>
</evidence>
<comment type="similarity">
    <text evidence="1">Belongs to the LysR transcriptional regulatory family.</text>
</comment>
<organism evidence="6 7">
    <name type="scientific">Asaia krungthepensis NRIC 0535</name>
    <dbReference type="NCBI Taxonomy" id="1307925"/>
    <lineage>
        <taxon>Bacteria</taxon>
        <taxon>Pseudomonadati</taxon>
        <taxon>Pseudomonadota</taxon>
        <taxon>Alphaproteobacteria</taxon>
        <taxon>Acetobacterales</taxon>
        <taxon>Acetobacteraceae</taxon>
        <taxon>Asaia</taxon>
    </lineage>
</organism>
<evidence type="ECO:0000256" key="2">
    <source>
        <dbReference type="ARBA" id="ARBA00023015"/>
    </source>
</evidence>
<sequence length="296" mass="31944">MTLEQLRIFIAVAERQHMTRAAEALALTQSAVSHAIMTLENSFGLQLFDRVGRRILLTDAGKIFLHEARAVQARAGAARACLEDLGGLRTGRLHVWASQTLASYWLPARLNRFAALYPDVTLGMTISNTEEICAQISAGTISFGLIEGAPIGPSVRTETLARDQLLLVVSPEHPWAESPPRISALDQTPWVLRERGSGTRASFEKALQNWGLATDRLDIVMELPSNEAIATMVSTGRAATVLSASVVSGLIENGLLCPVSMPFPDRHFALACGARALSPAEQAFCTLLRGEASRTS</sequence>
<reference evidence="6" key="1">
    <citation type="submission" date="2013-04" db="EMBL/GenBank/DDBJ databases">
        <title>The genome sequencing project of 58 acetic acid bacteria.</title>
        <authorList>
            <person name="Okamoto-Kainuma A."/>
            <person name="Ishikawa M."/>
            <person name="Umino S."/>
            <person name="Koizumi Y."/>
            <person name="Shiwa Y."/>
            <person name="Yoshikawa H."/>
            <person name="Matsutani M."/>
            <person name="Matsushita K."/>
        </authorList>
    </citation>
    <scope>NUCLEOTIDE SEQUENCE</scope>
    <source>
        <strain evidence="6">NRIC 0535</strain>
    </source>
</reference>
<dbReference type="Pfam" id="PF03466">
    <property type="entry name" value="LysR_substrate"/>
    <property type="match status" value="1"/>
</dbReference>
<keyword evidence="3" id="KW-0238">DNA-binding</keyword>
<dbReference type="PANTHER" id="PTHR30126">
    <property type="entry name" value="HTH-TYPE TRANSCRIPTIONAL REGULATOR"/>
    <property type="match status" value="1"/>
</dbReference>
<dbReference type="EMBL" id="BAPV01000004">
    <property type="protein sequence ID" value="GBQ84834.1"/>
    <property type="molecule type" value="Genomic_DNA"/>
</dbReference>
<feature type="domain" description="HTH lysR-type" evidence="5">
    <location>
        <begin position="1"/>
        <end position="58"/>
    </location>
</feature>
<name>A0ABQ0PYN2_9PROT</name>
<dbReference type="InterPro" id="IPR036388">
    <property type="entry name" value="WH-like_DNA-bd_sf"/>
</dbReference>
<dbReference type="Proteomes" id="UP001062776">
    <property type="component" value="Unassembled WGS sequence"/>
</dbReference>
<dbReference type="PROSITE" id="PS50931">
    <property type="entry name" value="HTH_LYSR"/>
    <property type="match status" value="1"/>
</dbReference>
<dbReference type="PRINTS" id="PR00039">
    <property type="entry name" value="HTHLYSR"/>
</dbReference>
<dbReference type="SUPFAM" id="SSF46785">
    <property type="entry name" value="Winged helix' DNA-binding domain"/>
    <property type="match status" value="1"/>
</dbReference>
<comment type="caution">
    <text evidence="6">The sequence shown here is derived from an EMBL/GenBank/DDBJ whole genome shotgun (WGS) entry which is preliminary data.</text>
</comment>
<evidence type="ECO:0000256" key="3">
    <source>
        <dbReference type="ARBA" id="ARBA00023125"/>
    </source>
</evidence>
<dbReference type="InterPro" id="IPR036390">
    <property type="entry name" value="WH_DNA-bd_sf"/>
</dbReference>
<evidence type="ECO:0000313" key="7">
    <source>
        <dbReference type="Proteomes" id="UP001062776"/>
    </source>
</evidence>
<dbReference type="InterPro" id="IPR000847">
    <property type="entry name" value="LysR_HTH_N"/>
</dbReference>
<dbReference type="RefSeq" id="WP_264814432.1">
    <property type="nucleotide sequence ID" value="NZ_BAPV01000004.1"/>
</dbReference>